<evidence type="ECO:0000313" key="3">
    <source>
        <dbReference type="EMBL" id="SDD17554.1"/>
    </source>
</evidence>
<reference evidence="4" key="1">
    <citation type="submission" date="2016-10" db="EMBL/GenBank/DDBJ databases">
        <authorList>
            <person name="Varghese N."/>
            <person name="Submissions S."/>
        </authorList>
    </citation>
    <scope>NUCLEOTIDE SEQUENCE [LARGE SCALE GENOMIC DNA]</scope>
    <source>
        <strain evidence="4">IBRC-M 10403</strain>
    </source>
</reference>
<feature type="transmembrane region" description="Helical" evidence="2">
    <location>
        <begin position="46"/>
        <end position="67"/>
    </location>
</feature>
<dbReference type="RefSeq" id="WP_091451802.1">
    <property type="nucleotide sequence ID" value="NZ_FMZZ01000008.1"/>
</dbReference>
<name>A0A1G6SLL6_9PSEU</name>
<protein>
    <submittedName>
        <fullName evidence="3">Uncharacterized protein</fullName>
    </submittedName>
</protein>
<gene>
    <name evidence="3" type="ORF">SAMN05216174_10844</name>
</gene>
<keyword evidence="2" id="KW-0812">Transmembrane</keyword>
<sequence length="117" mass="11561">MKAQAVRDLGGRIGVPVTVSVALLVGTAESAAAATAAVESTAQFPFGGPLGIGAVVVGAGGLVLGLVRRRRVTAAAAAAEKLAEPVVVSLPLTVPTRGEGHLHYAGRGEGGLQQTRS</sequence>
<organism evidence="3 4">
    <name type="scientific">Actinokineospora iranica</name>
    <dbReference type="NCBI Taxonomy" id="1271860"/>
    <lineage>
        <taxon>Bacteria</taxon>
        <taxon>Bacillati</taxon>
        <taxon>Actinomycetota</taxon>
        <taxon>Actinomycetes</taxon>
        <taxon>Pseudonocardiales</taxon>
        <taxon>Pseudonocardiaceae</taxon>
        <taxon>Actinokineospora</taxon>
    </lineage>
</organism>
<feature type="region of interest" description="Disordered" evidence="1">
    <location>
        <begin position="98"/>
        <end position="117"/>
    </location>
</feature>
<evidence type="ECO:0000256" key="1">
    <source>
        <dbReference type="SAM" id="MobiDB-lite"/>
    </source>
</evidence>
<dbReference type="AlphaFoldDB" id="A0A1G6SLL6"/>
<proteinExistence type="predicted"/>
<dbReference type="Proteomes" id="UP000199501">
    <property type="component" value="Unassembled WGS sequence"/>
</dbReference>
<dbReference type="EMBL" id="FMZZ01000008">
    <property type="protein sequence ID" value="SDD17554.1"/>
    <property type="molecule type" value="Genomic_DNA"/>
</dbReference>
<evidence type="ECO:0000256" key="2">
    <source>
        <dbReference type="SAM" id="Phobius"/>
    </source>
</evidence>
<evidence type="ECO:0000313" key="4">
    <source>
        <dbReference type="Proteomes" id="UP000199501"/>
    </source>
</evidence>
<keyword evidence="2" id="KW-0472">Membrane</keyword>
<accession>A0A1G6SLL6</accession>
<keyword evidence="4" id="KW-1185">Reference proteome</keyword>
<dbReference type="STRING" id="1271860.SAMN05216174_10844"/>
<keyword evidence="2" id="KW-1133">Transmembrane helix</keyword>